<name>A0A926UUD9_9CYAN</name>
<keyword evidence="3" id="KW-1185">Reference proteome</keyword>
<reference evidence="2" key="1">
    <citation type="journal article" date="2015" name="ISME J.">
        <title>Draft Genome Sequence of Streptomyces incarnatus NRRL8089, which Produces the Nucleoside Antibiotic Sinefungin.</title>
        <authorList>
            <person name="Oshima K."/>
            <person name="Hattori M."/>
            <person name="Shimizu H."/>
            <person name="Fukuda K."/>
            <person name="Nemoto M."/>
            <person name="Inagaki K."/>
            <person name="Tamura T."/>
        </authorList>
    </citation>
    <scope>NUCLEOTIDE SEQUENCE</scope>
    <source>
        <strain evidence="2">FACHB-1277</strain>
    </source>
</reference>
<dbReference type="RefSeq" id="WP_190351740.1">
    <property type="nucleotide sequence ID" value="NZ_JACJPY010000049.1"/>
</dbReference>
<organism evidence="2 3">
    <name type="scientific">Pseudanabaena cinerea FACHB-1277</name>
    <dbReference type="NCBI Taxonomy" id="2949581"/>
    <lineage>
        <taxon>Bacteria</taxon>
        <taxon>Bacillati</taxon>
        <taxon>Cyanobacteriota</taxon>
        <taxon>Cyanophyceae</taxon>
        <taxon>Pseudanabaenales</taxon>
        <taxon>Pseudanabaenaceae</taxon>
        <taxon>Pseudanabaena</taxon>
        <taxon>Pseudanabaena cinerea</taxon>
    </lineage>
</organism>
<dbReference type="Pfam" id="PF18735">
    <property type="entry name" value="HEPN_RiboL-PSP"/>
    <property type="match status" value="1"/>
</dbReference>
<reference evidence="2" key="2">
    <citation type="submission" date="2020-08" db="EMBL/GenBank/DDBJ databases">
        <authorList>
            <person name="Chen M."/>
            <person name="Teng W."/>
            <person name="Zhao L."/>
            <person name="Hu C."/>
            <person name="Zhou Y."/>
            <person name="Han B."/>
            <person name="Song L."/>
            <person name="Shu W."/>
        </authorList>
    </citation>
    <scope>NUCLEOTIDE SEQUENCE</scope>
    <source>
        <strain evidence="2">FACHB-1277</strain>
    </source>
</reference>
<gene>
    <name evidence="2" type="ORF">H6F44_14500</name>
</gene>
<comment type="caution">
    <text evidence="2">The sequence shown here is derived from an EMBL/GenBank/DDBJ whole genome shotgun (WGS) entry which is preliminary data.</text>
</comment>
<evidence type="ECO:0000259" key="1">
    <source>
        <dbReference type="Pfam" id="PF18735"/>
    </source>
</evidence>
<dbReference type="Proteomes" id="UP000631421">
    <property type="component" value="Unassembled WGS sequence"/>
</dbReference>
<dbReference type="InterPro" id="IPR041519">
    <property type="entry name" value="HEPN_RiboL-PSP"/>
</dbReference>
<proteinExistence type="predicted"/>
<protein>
    <recommendedName>
        <fullName evidence="1">RiboL-PSP-HEPN domain-containing protein</fullName>
    </recommendedName>
</protein>
<evidence type="ECO:0000313" key="3">
    <source>
        <dbReference type="Proteomes" id="UP000631421"/>
    </source>
</evidence>
<feature type="domain" description="RiboL-PSP-HEPN" evidence="1">
    <location>
        <begin position="23"/>
        <end position="198"/>
    </location>
</feature>
<dbReference type="AlphaFoldDB" id="A0A926UUD9"/>
<accession>A0A926UUD9</accession>
<sequence length="202" mass="23080">MHNALNLFRKNIEEAESLTPVYEYLEGSISTPLSFDDLLRAQIVYSVSAFDKFMHDLIRIGMVEIFMGNRPTTPQYLAEAITISTYSELISATFPPKEFVFEQAIIRKLKTVSYQTPDNVAKGLSYIWNEPQKWQKIASNMAMDTETVKTELKLIVDQRNRIVHEADINPLTNQKYSITKSDCQSATNFLKKAGEAIYVLIL</sequence>
<evidence type="ECO:0000313" key="2">
    <source>
        <dbReference type="EMBL" id="MBD2151322.1"/>
    </source>
</evidence>
<dbReference type="EMBL" id="JACJPY010000049">
    <property type="protein sequence ID" value="MBD2151322.1"/>
    <property type="molecule type" value="Genomic_DNA"/>
</dbReference>